<evidence type="ECO:0000313" key="1">
    <source>
        <dbReference type="Ensembl" id="ENSATEP00000041821.1"/>
    </source>
</evidence>
<name>A0A7N6F847_ANATE</name>
<dbReference type="GeneID" id="113168211"/>
<proteinExistence type="predicted"/>
<organism evidence="1 2">
    <name type="scientific">Anabas testudineus</name>
    <name type="common">Climbing perch</name>
    <name type="synonym">Anthias testudineus</name>
    <dbReference type="NCBI Taxonomy" id="64144"/>
    <lineage>
        <taxon>Eukaryota</taxon>
        <taxon>Metazoa</taxon>
        <taxon>Chordata</taxon>
        <taxon>Craniata</taxon>
        <taxon>Vertebrata</taxon>
        <taxon>Euteleostomi</taxon>
        <taxon>Actinopterygii</taxon>
        <taxon>Neopterygii</taxon>
        <taxon>Teleostei</taxon>
        <taxon>Neoteleostei</taxon>
        <taxon>Acanthomorphata</taxon>
        <taxon>Anabantaria</taxon>
        <taxon>Anabantiformes</taxon>
        <taxon>Anabantoidei</taxon>
        <taxon>Anabantidae</taxon>
        <taxon>Anabas</taxon>
    </lineage>
</organism>
<evidence type="ECO:0000313" key="2">
    <source>
        <dbReference type="Proteomes" id="UP000265040"/>
    </source>
</evidence>
<reference evidence="1" key="1">
    <citation type="submission" date="2021-04" db="EMBL/GenBank/DDBJ databases">
        <authorList>
            <consortium name="Wellcome Sanger Institute Data Sharing"/>
        </authorList>
    </citation>
    <scope>NUCLEOTIDE SEQUENCE [LARGE SCALE GENOMIC DNA]</scope>
</reference>
<reference evidence="1" key="2">
    <citation type="submission" date="2025-08" db="UniProtKB">
        <authorList>
            <consortium name="Ensembl"/>
        </authorList>
    </citation>
    <scope>IDENTIFICATION</scope>
</reference>
<dbReference type="GeneTree" id="ENSGT00940000174774"/>
<sequence>MTKPKIKECLFCQTMNRINLKTCSAGLSHLDVKQSLKKKHNDLINTSWAASVKKHCNSSRIVNSAQNSISKLNVLGYNPILFLGHQDNKGQVTSDMIHHVEQMDGVVFEVLKKMRKLYEDLVRKLFSLQANDSKNGPTAAEDSAAEAVASSSSASCHTPPSSSSSCHTTPCVSSCASLPSVSTAPQCITPPSRKQFYIDGFKEAVLDKIMSPPSEDDGIIIRETKNRCLYVTQTPEMSRVLMKNCAKRAISSACP</sequence>
<reference evidence="1" key="3">
    <citation type="submission" date="2025-09" db="UniProtKB">
        <authorList>
            <consortium name="Ensembl"/>
        </authorList>
    </citation>
    <scope>IDENTIFICATION</scope>
</reference>
<dbReference type="RefSeq" id="XP_026224986.1">
    <property type="nucleotide sequence ID" value="XM_026369201.1"/>
</dbReference>
<keyword evidence="2" id="KW-1185">Reference proteome</keyword>
<dbReference type="AlphaFoldDB" id="A0A7N6F847"/>
<dbReference type="Ensembl" id="ENSATET00000054782.2">
    <property type="protein sequence ID" value="ENSATEP00000041821.1"/>
    <property type="gene ID" value="ENSATEG00000027231.2"/>
</dbReference>
<protein>
    <submittedName>
        <fullName evidence="1">Uncharacterized protein</fullName>
    </submittedName>
</protein>
<dbReference type="Proteomes" id="UP000265040">
    <property type="component" value="Chromosome 18"/>
</dbReference>
<dbReference type="OrthoDB" id="8964506at2759"/>
<accession>A0A7N6F847</accession>